<dbReference type="InterPro" id="IPR015854">
    <property type="entry name" value="ABC_transpr_LolD-like"/>
</dbReference>
<keyword evidence="2" id="KW-0547">Nucleotide-binding</keyword>
<dbReference type="RefSeq" id="WP_282838587.1">
    <property type="nucleotide sequence ID" value="NZ_JASCXW010000002.1"/>
</dbReference>
<dbReference type="Gene3D" id="3.40.50.300">
    <property type="entry name" value="P-loop containing nucleotide triphosphate hydrolases"/>
    <property type="match status" value="1"/>
</dbReference>
<dbReference type="AlphaFoldDB" id="A0AAW6U6L6"/>
<dbReference type="PROSITE" id="PS50893">
    <property type="entry name" value="ABC_TRANSPORTER_2"/>
    <property type="match status" value="1"/>
</dbReference>
<evidence type="ECO:0000256" key="3">
    <source>
        <dbReference type="ARBA" id="ARBA00022840"/>
    </source>
</evidence>
<keyword evidence="1" id="KW-0813">Transport</keyword>
<dbReference type="FunFam" id="3.40.50.300:FF:000032">
    <property type="entry name" value="Export ABC transporter ATP-binding protein"/>
    <property type="match status" value="1"/>
</dbReference>
<dbReference type="GO" id="GO:0005524">
    <property type="term" value="F:ATP binding"/>
    <property type="evidence" value="ECO:0007669"/>
    <property type="project" value="UniProtKB-KW"/>
</dbReference>
<dbReference type="InterPro" id="IPR017911">
    <property type="entry name" value="MacB-like_ATP-bd"/>
</dbReference>
<dbReference type="GO" id="GO:0022857">
    <property type="term" value="F:transmembrane transporter activity"/>
    <property type="evidence" value="ECO:0007669"/>
    <property type="project" value="UniProtKB-ARBA"/>
</dbReference>
<accession>A0AAW6U6L6</accession>
<dbReference type="PROSITE" id="PS00211">
    <property type="entry name" value="ABC_TRANSPORTER_1"/>
    <property type="match status" value="1"/>
</dbReference>
<dbReference type="InterPro" id="IPR017871">
    <property type="entry name" value="ABC_transporter-like_CS"/>
</dbReference>
<gene>
    <name evidence="5" type="ORF">QJ521_01240</name>
</gene>
<dbReference type="InterPro" id="IPR003439">
    <property type="entry name" value="ABC_transporter-like_ATP-bd"/>
</dbReference>
<dbReference type="SMART" id="SM00382">
    <property type="entry name" value="AAA"/>
    <property type="match status" value="1"/>
</dbReference>
<dbReference type="GO" id="GO:0016887">
    <property type="term" value="F:ATP hydrolysis activity"/>
    <property type="evidence" value="ECO:0007669"/>
    <property type="project" value="InterPro"/>
</dbReference>
<proteinExistence type="predicted"/>
<dbReference type="SUPFAM" id="SSF52540">
    <property type="entry name" value="P-loop containing nucleoside triphosphate hydrolases"/>
    <property type="match status" value="1"/>
</dbReference>
<dbReference type="GO" id="GO:0098796">
    <property type="term" value="C:membrane protein complex"/>
    <property type="evidence" value="ECO:0007669"/>
    <property type="project" value="UniProtKB-ARBA"/>
</dbReference>
<organism evidence="5 6">
    <name type="scientific">Peloplasma aerotolerans</name>
    <dbReference type="NCBI Taxonomy" id="3044389"/>
    <lineage>
        <taxon>Bacteria</taxon>
        <taxon>Bacillati</taxon>
        <taxon>Mycoplasmatota</taxon>
        <taxon>Mollicutes</taxon>
        <taxon>Acholeplasmatales</taxon>
        <taxon>Acholeplasmataceae</taxon>
        <taxon>Peloplasma</taxon>
    </lineage>
</organism>
<keyword evidence="3 5" id="KW-0067">ATP-binding</keyword>
<evidence type="ECO:0000256" key="2">
    <source>
        <dbReference type="ARBA" id="ARBA00022741"/>
    </source>
</evidence>
<protein>
    <submittedName>
        <fullName evidence="5">ABC transporter ATP-binding protein</fullName>
    </submittedName>
</protein>
<dbReference type="EMBL" id="JASCXW010000002">
    <property type="protein sequence ID" value="MDI6452172.1"/>
    <property type="molecule type" value="Genomic_DNA"/>
</dbReference>
<dbReference type="CDD" id="cd03255">
    <property type="entry name" value="ABC_MJ0796_LolCDE_FtsE"/>
    <property type="match status" value="1"/>
</dbReference>
<dbReference type="InterPro" id="IPR003593">
    <property type="entry name" value="AAA+_ATPase"/>
</dbReference>
<dbReference type="PANTHER" id="PTHR24220">
    <property type="entry name" value="IMPORT ATP-BINDING PROTEIN"/>
    <property type="match status" value="1"/>
</dbReference>
<dbReference type="InterPro" id="IPR027417">
    <property type="entry name" value="P-loop_NTPase"/>
</dbReference>
<evidence type="ECO:0000256" key="1">
    <source>
        <dbReference type="ARBA" id="ARBA00022448"/>
    </source>
</evidence>
<dbReference type="Pfam" id="PF00005">
    <property type="entry name" value="ABC_tran"/>
    <property type="match status" value="1"/>
</dbReference>
<evidence type="ECO:0000313" key="5">
    <source>
        <dbReference type="EMBL" id="MDI6452172.1"/>
    </source>
</evidence>
<feature type="domain" description="ABC transporter" evidence="4">
    <location>
        <begin position="4"/>
        <end position="225"/>
    </location>
</feature>
<name>A0AAW6U6L6_9MOLU</name>
<comment type="caution">
    <text evidence="5">The sequence shown here is derived from an EMBL/GenBank/DDBJ whole genome shotgun (WGS) entry which is preliminary data.</text>
</comment>
<dbReference type="Proteomes" id="UP001431532">
    <property type="component" value="Unassembled WGS sequence"/>
</dbReference>
<keyword evidence="6" id="KW-1185">Reference proteome</keyword>
<evidence type="ECO:0000313" key="6">
    <source>
        <dbReference type="Proteomes" id="UP001431532"/>
    </source>
</evidence>
<dbReference type="GO" id="GO:0005886">
    <property type="term" value="C:plasma membrane"/>
    <property type="evidence" value="ECO:0007669"/>
    <property type="project" value="TreeGrafter"/>
</dbReference>
<sequence>MTQIKATNLQKVYHVEKLTYPVLKGIDLSVKQGEFVSICGPSGSGKTTLLYTLSGLEPYTGGSVVLFDKELNLYTDSEKAKMRSHDIGFVFQMFNLIPNLTVYENILLSSVLGTQKSKSEILDVLDLVGIKENNDYYPYQLSGGMQQRVAIARALINHPKIIFADEPIGSLDYKNGLSIMQLFKKLNQELNVTIIMVTHNEDTTKYGTRTLHMLDGKVIKDENSN</sequence>
<evidence type="ECO:0000259" key="4">
    <source>
        <dbReference type="PROSITE" id="PS50893"/>
    </source>
</evidence>
<reference evidence="5" key="1">
    <citation type="submission" date="2023-05" db="EMBL/GenBank/DDBJ databases">
        <title>Mariniplasma microaerophilum sp. nov., a novel anaerobic mollicute isolated from terrestrial mud volcano, Taman Peninsula, Russia.</title>
        <authorList>
            <person name="Khomyakova M.A."/>
            <person name="Merkel A.Y."/>
            <person name="Slobodkin A.I."/>
        </authorList>
    </citation>
    <scope>NUCLEOTIDE SEQUENCE</scope>
    <source>
        <strain evidence="5">M4Ah</strain>
    </source>
</reference>
<dbReference type="PANTHER" id="PTHR24220:SF86">
    <property type="entry name" value="ABC TRANSPORTER ABCH.1"/>
    <property type="match status" value="1"/>
</dbReference>